<evidence type="ECO:0000256" key="2">
    <source>
        <dbReference type="ARBA" id="ARBA00022801"/>
    </source>
</evidence>
<name>A0A518FNH2_9PLAN</name>
<reference evidence="6 7" key="1">
    <citation type="submission" date="2019-02" db="EMBL/GenBank/DDBJ databases">
        <title>Deep-cultivation of Planctomycetes and their phenomic and genomic characterization uncovers novel biology.</title>
        <authorList>
            <person name="Wiegand S."/>
            <person name="Jogler M."/>
            <person name="Boedeker C."/>
            <person name="Pinto D."/>
            <person name="Vollmers J."/>
            <person name="Rivas-Marin E."/>
            <person name="Kohn T."/>
            <person name="Peeters S.H."/>
            <person name="Heuer A."/>
            <person name="Rast P."/>
            <person name="Oberbeckmann S."/>
            <person name="Bunk B."/>
            <person name="Jeske O."/>
            <person name="Meyerdierks A."/>
            <person name="Storesund J.E."/>
            <person name="Kallscheuer N."/>
            <person name="Luecker S."/>
            <person name="Lage O.M."/>
            <person name="Pohl T."/>
            <person name="Merkel B.J."/>
            <person name="Hornburger P."/>
            <person name="Mueller R.-W."/>
            <person name="Bruemmer F."/>
            <person name="Labrenz M."/>
            <person name="Spormann A.M."/>
            <person name="Op den Camp H."/>
            <person name="Overmann J."/>
            <person name="Amann R."/>
            <person name="Jetten M.S.M."/>
            <person name="Mascher T."/>
            <person name="Medema M.H."/>
            <person name="Devos D.P."/>
            <person name="Kaster A.-K."/>
            <person name="Ovreas L."/>
            <person name="Rohde M."/>
            <person name="Galperin M.Y."/>
            <person name="Jogler C."/>
        </authorList>
    </citation>
    <scope>NUCLEOTIDE SEQUENCE [LARGE SCALE GENOMIC DNA]</scope>
    <source>
        <strain evidence="6 7">Pan153</strain>
    </source>
</reference>
<dbReference type="GO" id="GO:0004065">
    <property type="term" value="F:arylsulfatase activity"/>
    <property type="evidence" value="ECO:0007669"/>
    <property type="project" value="UniProtKB-EC"/>
</dbReference>
<organism evidence="6 7">
    <name type="scientific">Gimesia panareensis</name>
    <dbReference type="NCBI Taxonomy" id="2527978"/>
    <lineage>
        <taxon>Bacteria</taxon>
        <taxon>Pseudomonadati</taxon>
        <taxon>Planctomycetota</taxon>
        <taxon>Planctomycetia</taxon>
        <taxon>Planctomycetales</taxon>
        <taxon>Planctomycetaceae</taxon>
        <taxon>Gimesia</taxon>
    </lineage>
</organism>
<keyword evidence="4" id="KW-0732">Signal</keyword>
<feature type="chain" id="PRO_5022222152" evidence="4">
    <location>
        <begin position="31"/>
        <end position="488"/>
    </location>
</feature>
<dbReference type="EC" id="3.1.6.1" evidence="6"/>
<dbReference type="Proteomes" id="UP000320839">
    <property type="component" value="Chromosome"/>
</dbReference>
<evidence type="ECO:0000313" key="7">
    <source>
        <dbReference type="Proteomes" id="UP000320839"/>
    </source>
</evidence>
<sequence length="488" mass="55392" precursor="true">MHVLLRSCHGLLCLFALCFFSLTSTNVSQSAETRPNIVMILADDVSWNDLGCYGHPSIRTPNLDRLAQEGLRFDNAYLTISSCSPSRCSVITSRYPHNTGAPELHTPLPEGQVLFPQLLRDAGYYTVISGKQHMGPYALTSFDHVSKGKGPGREEDWVPILKKRPQDQPFFCWFASTDAHRAWQKSKEYQPHQPEDVVVPPYLVDSAETRKDLAQYYDEISRLDYFTGQILDELDAQGIAENTLVLFFADNGRPFPRCKTRLYDSGIKTPMMVRWPKVIKPGTVTKSLVSTIDLGPTFLDVAGVKADPRMQGVSFEKLFKHPDAKVRDYAFGEHNWHVFKAHERMVRSGDWLYIRNAIPGQRNLCVESIEFPSGEVLWERFEAGKLKPNQKDVFLKPRPREELYQVSKDPHQFQNLAEKPEYASELARLRGVLDQWSKQTGDTIPANPSPDRNQRPGEPKPGEFEHREMPGDARNAQKINNPGPVLAD</sequence>
<gene>
    <name evidence="6" type="primary">atsA_15</name>
    <name evidence="6" type="ORF">Pan153_25590</name>
</gene>
<dbReference type="PANTHER" id="PTHR42693:SF53">
    <property type="entry name" value="ENDO-4-O-SULFATASE"/>
    <property type="match status" value="1"/>
</dbReference>
<protein>
    <submittedName>
        <fullName evidence="6">Arylsulfatase</fullName>
        <ecNumber evidence="6">3.1.6.1</ecNumber>
    </submittedName>
</protein>
<feature type="domain" description="Sulfatase N-terminal" evidence="5">
    <location>
        <begin position="158"/>
        <end position="304"/>
    </location>
</feature>
<dbReference type="SUPFAM" id="SSF53649">
    <property type="entry name" value="Alkaline phosphatase-like"/>
    <property type="match status" value="1"/>
</dbReference>
<dbReference type="InterPro" id="IPR000917">
    <property type="entry name" value="Sulfatase_N"/>
</dbReference>
<dbReference type="EMBL" id="CP036317">
    <property type="protein sequence ID" value="QDV17903.1"/>
    <property type="molecule type" value="Genomic_DNA"/>
</dbReference>
<keyword evidence="2 6" id="KW-0378">Hydrolase</keyword>
<feature type="region of interest" description="Disordered" evidence="3">
    <location>
        <begin position="439"/>
        <end position="488"/>
    </location>
</feature>
<accession>A0A518FNH2</accession>
<feature type="domain" description="Sulfatase N-terminal" evidence="5">
    <location>
        <begin position="35"/>
        <end position="144"/>
    </location>
</feature>
<dbReference type="InterPro" id="IPR017850">
    <property type="entry name" value="Alkaline_phosphatase_core_sf"/>
</dbReference>
<evidence type="ECO:0000256" key="3">
    <source>
        <dbReference type="SAM" id="MobiDB-lite"/>
    </source>
</evidence>
<evidence type="ECO:0000313" key="6">
    <source>
        <dbReference type="EMBL" id="QDV17903.1"/>
    </source>
</evidence>
<proteinExistence type="inferred from homology"/>
<feature type="compositionally biased region" description="Basic and acidic residues" evidence="3">
    <location>
        <begin position="452"/>
        <end position="471"/>
    </location>
</feature>
<dbReference type="InterPro" id="IPR050738">
    <property type="entry name" value="Sulfatase"/>
</dbReference>
<dbReference type="PANTHER" id="PTHR42693">
    <property type="entry name" value="ARYLSULFATASE FAMILY MEMBER"/>
    <property type="match status" value="1"/>
</dbReference>
<evidence type="ECO:0000256" key="4">
    <source>
        <dbReference type="SAM" id="SignalP"/>
    </source>
</evidence>
<evidence type="ECO:0000259" key="5">
    <source>
        <dbReference type="Pfam" id="PF00884"/>
    </source>
</evidence>
<feature type="signal peptide" evidence="4">
    <location>
        <begin position="1"/>
        <end position="30"/>
    </location>
</feature>
<dbReference type="Gene3D" id="3.40.720.10">
    <property type="entry name" value="Alkaline Phosphatase, subunit A"/>
    <property type="match status" value="1"/>
</dbReference>
<dbReference type="CDD" id="cd16027">
    <property type="entry name" value="SGSH"/>
    <property type="match status" value="1"/>
</dbReference>
<evidence type="ECO:0000256" key="1">
    <source>
        <dbReference type="ARBA" id="ARBA00008779"/>
    </source>
</evidence>
<dbReference type="RefSeq" id="WP_145456012.1">
    <property type="nucleotide sequence ID" value="NZ_CP036317.1"/>
</dbReference>
<dbReference type="Pfam" id="PF00884">
    <property type="entry name" value="Sulfatase"/>
    <property type="match status" value="2"/>
</dbReference>
<dbReference type="AlphaFoldDB" id="A0A518FNH2"/>
<comment type="similarity">
    <text evidence="1">Belongs to the sulfatase family.</text>
</comment>
<dbReference type="OrthoDB" id="9762324at2"/>